<reference evidence="4" key="2">
    <citation type="submission" date="2014-07" db="EMBL/GenBank/DDBJ databases">
        <authorList>
            <person name="Hull J."/>
        </authorList>
    </citation>
    <scope>NUCLEOTIDE SEQUENCE</scope>
</reference>
<dbReference type="InterPro" id="IPR027417">
    <property type="entry name" value="P-loop_NTPase"/>
</dbReference>
<proteinExistence type="predicted"/>
<dbReference type="GO" id="GO:0003924">
    <property type="term" value="F:GTPase activity"/>
    <property type="evidence" value="ECO:0007669"/>
    <property type="project" value="InterPro"/>
</dbReference>
<feature type="domain" description="Guanylate-binding protein N-terminal" evidence="3">
    <location>
        <begin position="34"/>
        <end position="260"/>
    </location>
</feature>
<dbReference type="Pfam" id="PF02263">
    <property type="entry name" value="GBP"/>
    <property type="match status" value="1"/>
</dbReference>
<evidence type="ECO:0000256" key="1">
    <source>
        <dbReference type="ARBA" id="ARBA00022801"/>
    </source>
</evidence>
<name>A0A0A9XAP7_LYGHE</name>
<keyword evidence="2" id="KW-1133">Transmembrane helix</keyword>
<feature type="transmembrane region" description="Helical" evidence="2">
    <location>
        <begin position="457"/>
        <end position="477"/>
    </location>
</feature>
<sequence length="532" mass="61227">DQGRTKFLYQLFNELYLRRMELVKATAKFRRSGNNYKVNEEAINKLLSNAEVGRMKVAVISVFGKGSRITFDLLLKYANHRYKQDRSANEWWTETIATQKDSSVPASARTILIWPEVFTTKMKNGEEVAILLISSQSILSFEEEAGTFAINVLMSSCQLINFEWMISEAHLKQIETFTEFAKRLRDGGEINKAFQQLLFLVKGWDSPTLYDFCMEGGNRYLIESVFHETLLEPDRLKTRQNLMACFDEMKCFLMADDGLGVKPPRQSFSENPGLFVEHSKTLAQNILDVDNLVLKRIDGEFVTVERLFELMKIWVVKLNNATLPDLNSIYRPGLQANYLVVRKDAMKLYTARMIELGSGGPHYVDRPTLESWHEEAKVLAINYFEEMYEFDAAITTRSKKMLNCAIDEKYAEIRSANNMKYKPFKSYVVMPLLSTALITYSVWIIRNHPNNEPMSLALHAVTFLAFWLGATIFFRWCHLIYQVSLTASSSNIIQVIAWPWHSFMGESVFTCICIPRNQKNGFIGFKCVLLIG</sequence>
<dbReference type="Gene3D" id="1.20.58.420">
    <property type="entry name" value="AHSP"/>
    <property type="match status" value="1"/>
</dbReference>
<dbReference type="GO" id="GO:0005525">
    <property type="term" value="F:GTP binding"/>
    <property type="evidence" value="ECO:0007669"/>
    <property type="project" value="InterPro"/>
</dbReference>
<dbReference type="Gene3D" id="3.40.50.300">
    <property type="entry name" value="P-loop containing nucleotide triphosphate hydrolases"/>
    <property type="match status" value="1"/>
</dbReference>
<gene>
    <name evidence="4" type="primary">atl_6</name>
    <name evidence="4" type="ORF">CM83_14989</name>
</gene>
<evidence type="ECO:0000313" key="4">
    <source>
        <dbReference type="EMBL" id="JAG17807.1"/>
    </source>
</evidence>
<dbReference type="InterPro" id="IPR036543">
    <property type="entry name" value="Guanylate-bd_C_sf"/>
</dbReference>
<protein>
    <submittedName>
        <fullName evidence="4">Atlastin</fullName>
    </submittedName>
</protein>
<feature type="transmembrane region" description="Helical" evidence="2">
    <location>
        <begin position="427"/>
        <end position="445"/>
    </location>
</feature>
<keyword evidence="2" id="KW-0812">Transmembrane</keyword>
<dbReference type="InterPro" id="IPR015894">
    <property type="entry name" value="Guanylate-bd_N"/>
</dbReference>
<reference evidence="4" key="1">
    <citation type="journal article" date="2014" name="PLoS ONE">
        <title>Transcriptome-Based Identification of ABC Transporters in the Western Tarnished Plant Bug Lygus hesperus.</title>
        <authorList>
            <person name="Hull J.J."/>
            <person name="Chaney K."/>
            <person name="Geib S.M."/>
            <person name="Fabrick J.A."/>
            <person name="Brent C.S."/>
            <person name="Walsh D."/>
            <person name="Lavine L.C."/>
        </authorList>
    </citation>
    <scope>NUCLEOTIDE SEQUENCE</scope>
</reference>
<evidence type="ECO:0000256" key="2">
    <source>
        <dbReference type="SAM" id="Phobius"/>
    </source>
</evidence>
<dbReference type="PANTHER" id="PTHR10751">
    <property type="entry name" value="GUANYLATE BINDING PROTEIN"/>
    <property type="match status" value="1"/>
</dbReference>
<organism evidence="4">
    <name type="scientific">Lygus hesperus</name>
    <name type="common">Western plant bug</name>
    <dbReference type="NCBI Taxonomy" id="30085"/>
    <lineage>
        <taxon>Eukaryota</taxon>
        <taxon>Metazoa</taxon>
        <taxon>Ecdysozoa</taxon>
        <taxon>Arthropoda</taxon>
        <taxon>Hexapoda</taxon>
        <taxon>Insecta</taxon>
        <taxon>Pterygota</taxon>
        <taxon>Neoptera</taxon>
        <taxon>Paraneoptera</taxon>
        <taxon>Hemiptera</taxon>
        <taxon>Heteroptera</taxon>
        <taxon>Panheteroptera</taxon>
        <taxon>Cimicomorpha</taxon>
        <taxon>Miridae</taxon>
        <taxon>Mirini</taxon>
        <taxon>Lygus</taxon>
    </lineage>
</organism>
<dbReference type="SUPFAM" id="SSF48340">
    <property type="entry name" value="Interferon-induced guanylate-binding protein 1 (GBP1), C-terminal domain"/>
    <property type="match status" value="1"/>
</dbReference>
<accession>A0A0A9XAP7</accession>
<keyword evidence="2" id="KW-0472">Membrane</keyword>
<dbReference type="EMBL" id="GBHO01025797">
    <property type="protein sequence ID" value="JAG17807.1"/>
    <property type="molecule type" value="Transcribed_RNA"/>
</dbReference>
<evidence type="ECO:0000259" key="3">
    <source>
        <dbReference type="Pfam" id="PF02263"/>
    </source>
</evidence>
<dbReference type="AlphaFoldDB" id="A0A0A9XAP7"/>
<keyword evidence="1" id="KW-0378">Hydrolase</keyword>
<feature type="non-terminal residue" evidence="4">
    <location>
        <position position="1"/>
    </location>
</feature>